<feature type="binding site" evidence="6">
    <location>
        <position position="74"/>
    </location>
    <ligand>
        <name>substrate</name>
    </ligand>
</feature>
<dbReference type="Pfam" id="PF00871">
    <property type="entry name" value="Acetate_kinase"/>
    <property type="match status" value="1"/>
</dbReference>
<evidence type="ECO:0000256" key="1">
    <source>
        <dbReference type="ARBA" id="ARBA00008748"/>
    </source>
</evidence>
<comment type="subunit">
    <text evidence="6">Homodimer.</text>
</comment>
<evidence type="ECO:0000256" key="3">
    <source>
        <dbReference type="ARBA" id="ARBA00022741"/>
    </source>
</evidence>
<comment type="subcellular location">
    <subcellularLocation>
        <location evidence="6">Cytoplasm</location>
    </subcellularLocation>
</comment>
<dbReference type="GeneID" id="303174587"/>
<keyword evidence="6" id="KW-0479">Metal-binding</keyword>
<proteinExistence type="inferred from homology"/>
<dbReference type="HAMAP" id="MF_00020">
    <property type="entry name" value="Acetate_kinase"/>
    <property type="match status" value="1"/>
</dbReference>
<dbReference type="Gene3D" id="3.30.420.40">
    <property type="match status" value="2"/>
</dbReference>
<feature type="binding site" evidence="6">
    <location>
        <position position="367"/>
    </location>
    <ligand>
        <name>Mg(2+)</name>
        <dbReference type="ChEBI" id="CHEBI:18420"/>
    </ligand>
</feature>
<keyword evidence="5 6" id="KW-0067">ATP-binding</keyword>
<dbReference type="PANTHER" id="PTHR21060">
    <property type="entry name" value="ACETATE KINASE"/>
    <property type="match status" value="1"/>
</dbReference>
<dbReference type="GO" id="GO:0005524">
    <property type="term" value="F:ATP binding"/>
    <property type="evidence" value="ECO:0007669"/>
    <property type="project" value="UniProtKB-KW"/>
</dbReference>
<dbReference type="PROSITE" id="PS01076">
    <property type="entry name" value="ACETATE_KINASE_2"/>
    <property type="match status" value="1"/>
</dbReference>
<keyword evidence="4 6" id="KW-0418">Kinase</keyword>
<dbReference type="SUPFAM" id="SSF53067">
    <property type="entry name" value="Actin-like ATPase domain"/>
    <property type="match status" value="2"/>
</dbReference>
<dbReference type="GO" id="GO:0006083">
    <property type="term" value="P:acetate metabolic process"/>
    <property type="evidence" value="ECO:0007669"/>
    <property type="project" value="TreeGrafter"/>
</dbReference>
<dbReference type="PRINTS" id="PR00471">
    <property type="entry name" value="ACETATEKNASE"/>
</dbReference>
<evidence type="ECO:0000256" key="5">
    <source>
        <dbReference type="ARBA" id="ARBA00022840"/>
    </source>
</evidence>
<comment type="cofactor">
    <cofactor evidence="6">
        <name>Mg(2+)</name>
        <dbReference type="ChEBI" id="CHEBI:18420"/>
    </cofactor>
    <cofactor evidence="6">
        <name>Mn(2+)</name>
        <dbReference type="ChEBI" id="CHEBI:29035"/>
    </cofactor>
    <text evidence="6">Mg(2+). Can also accept Mn(2+).</text>
</comment>
<dbReference type="EC" id="2.7.2.1" evidence="6"/>
<dbReference type="Proteomes" id="UP000236520">
    <property type="component" value="Unassembled WGS sequence"/>
</dbReference>
<feature type="site" description="Transition state stabilizer" evidence="6">
    <location>
        <position position="163"/>
    </location>
</feature>
<dbReference type="CDD" id="cd24010">
    <property type="entry name" value="ASKHA_NBD_AcK_PK"/>
    <property type="match status" value="1"/>
</dbReference>
<evidence type="ECO:0000256" key="2">
    <source>
        <dbReference type="ARBA" id="ARBA00022679"/>
    </source>
</evidence>
<evidence type="ECO:0000256" key="6">
    <source>
        <dbReference type="HAMAP-Rule" id="MF_00020"/>
    </source>
</evidence>
<reference evidence="8 9" key="1">
    <citation type="submission" date="2015-09" db="EMBL/GenBank/DDBJ databases">
        <title>Genome sequence, genome mining and natural product profiling of a biocontrol bacterium Streptomyces malaysiensis F913.</title>
        <authorList>
            <person name="Xu Y."/>
            <person name="Wei J."/>
            <person name="Xie J."/>
            <person name="Li T."/>
            <person name="Zhou Z."/>
        </authorList>
    </citation>
    <scope>NUCLEOTIDE SEQUENCE [LARGE SCALE GENOMIC DNA]</scope>
    <source>
        <strain evidence="8 9">F913</strain>
    </source>
</reference>
<comment type="caution">
    <text evidence="8">The sequence shown here is derived from an EMBL/GenBank/DDBJ whole genome shotgun (WGS) entry which is preliminary data.</text>
</comment>
<gene>
    <name evidence="6" type="primary">ackA</name>
    <name evidence="8" type="ORF">SMF913_28266</name>
</gene>
<keyword evidence="6" id="KW-0963">Cytoplasm</keyword>
<dbReference type="PIRSF" id="PIRSF000722">
    <property type="entry name" value="Acetate_prop_kin"/>
    <property type="match status" value="1"/>
</dbReference>
<dbReference type="GO" id="GO:0006085">
    <property type="term" value="P:acetyl-CoA biosynthetic process"/>
    <property type="evidence" value="ECO:0007669"/>
    <property type="project" value="UniProtKB-UniRule"/>
</dbReference>
<dbReference type="InterPro" id="IPR043129">
    <property type="entry name" value="ATPase_NBD"/>
</dbReference>
<dbReference type="EMBL" id="LJIW01000002">
    <property type="protein sequence ID" value="PNG92801.1"/>
    <property type="molecule type" value="Genomic_DNA"/>
</dbReference>
<dbReference type="UniPathway" id="UPA00340">
    <property type="reaction ID" value="UER00458"/>
</dbReference>
<keyword evidence="3 6" id="KW-0547">Nucleotide-binding</keyword>
<name>A0A2J7YXQ2_STRMQ</name>
<dbReference type="GO" id="GO:0000287">
    <property type="term" value="F:magnesium ion binding"/>
    <property type="evidence" value="ECO:0007669"/>
    <property type="project" value="UniProtKB-UniRule"/>
</dbReference>
<evidence type="ECO:0000313" key="9">
    <source>
        <dbReference type="Proteomes" id="UP000236520"/>
    </source>
</evidence>
<evidence type="ECO:0000256" key="7">
    <source>
        <dbReference type="RuleBase" id="RU003835"/>
    </source>
</evidence>
<feature type="active site" description="Proton donor/acceptor" evidence="6">
    <location>
        <position position="131"/>
    </location>
</feature>
<feature type="binding site" evidence="6">
    <location>
        <begin position="191"/>
        <end position="195"/>
    </location>
    <ligand>
        <name>ATP</name>
        <dbReference type="ChEBI" id="CHEBI:30616"/>
    </ligand>
</feature>
<accession>A0A2J7YXQ2</accession>
<dbReference type="RefSeq" id="WP_099014988.1">
    <property type="nucleotide sequence ID" value="NZ_CP023992.1"/>
</dbReference>
<dbReference type="PROSITE" id="PS01075">
    <property type="entry name" value="ACETATE_KINASE_1"/>
    <property type="match status" value="1"/>
</dbReference>
<keyword evidence="9" id="KW-1185">Reference proteome</keyword>
<evidence type="ECO:0000256" key="4">
    <source>
        <dbReference type="ARBA" id="ARBA00022777"/>
    </source>
</evidence>
<comment type="function">
    <text evidence="6">Catalyzes the formation of acetyl phosphate from acetate and ATP. Can also catalyze the reverse reaction.</text>
</comment>
<organism evidence="8 9">
    <name type="scientific">Streptomyces malaysiensis</name>
    <dbReference type="NCBI Taxonomy" id="92644"/>
    <lineage>
        <taxon>Bacteria</taxon>
        <taxon>Bacillati</taxon>
        <taxon>Actinomycetota</taxon>
        <taxon>Actinomycetes</taxon>
        <taxon>Kitasatosporales</taxon>
        <taxon>Streptomycetaceae</taxon>
        <taxon>Streptomyces</taxon>
        <taxon>Streptomyces violaceusniger group</taxon>
    </lineage>
</organism>
<dbReference type="InterPro" id="IPR000890">
    <property type="entry name" value="Aliphatic_acid_kin_short-chain"/>
</dbReference>
<sequence length="381" mass="40097">MNGSRVLVLNSGSSSVKYQLLDMADGSRPASGIVERIGEGPVADHAAALKQVADELAAKGLGLDSPELAAVGHRVVHGGTRFTEPTLITDEVVEEIEKLIPLAPLHNPANVTGIKVARSLRPDLPQVAVFDTAFHSTIPEAAARYAIDVRTADRWGVRRYGFHGTSHAYVSRATAALLGKDPAEVNTIVLHLGNGASASAVRGGRCVETSMGLTPLEGLVMGTRSGDIDPAAIFHLSRVGGMSTDEIDTLLNKRSGLAGLCGDNDMREIGRRMGEGDQAAQLAFDIYIHRLRKYVGAYTAVLGRVDAIAFTAGVGENSAAVREASMRGLTALGIEVDGVRNTLRSATARLISTESSRVAVAVVPTDEELEIASQTFDLVSA</sequence>
<dbReference type="PANTHER" id="PTHR21060:SF15">
    <property type="entry name" value="ACETATE KINASE-RELATED"/>
    <property type="match status" value="1"/>
</dbReference>
<evidence type="ECO:0000313" key="8">
    <source>
        <dbReference type="EMBL" id="PNG92801.1"/>
    </source>
</evidence>
<dbReference type="NCBIfam" id="TIGR00016">
    <property type="entry name" value="ackA"/>
    <property type="match status" value="1"/>
</dbReference>
<feature type="binding site" evidence="6">
    <location>
        <position position="17"/>
    </location>
    <ligand>
        <name>ATP</name>
        <dbReference type="ChEBI" id="CHEBI:30616"/>
    </ligand>
</feature>
<dbReference type="GO" id="GO:0008776">
    <property type="term" value="F:acetate kinase activity"/>
    <property type="evidence" value="ECO:0007669"/>
    <property type="project" value="UniProtKB-UniRule"/>
</dbReference>
<feature type="binding site" evidence="6">
    <location>
        <begin position="313"/>
        <end position="317"/>
    </location>
    <ligand>
        <name>ATP</name>
        <dbReference type="ChEBI" id="CHEBI:30616"/>
    </ligand>
</feature>
<feature type="binding site" evidence="6">
    <location>
        <position position="10"/>
    </location>
    <ligand>
        <name>Mg(2+)</name>
        <dbReference type="ChEBI" id="CHEBI:18420"/>
    </ligand>
</feature>
<dbReference type="InterPro" id="IPR023865">
    <property type="entry name" value="Aliphatic_acid_kinase_CS"/>
</dbReference>
<comment type="catalytic activity">
    <reaction evidence="6">
        <text>acetate + ATP = acetyl phosphate + ADP</text>
        <dbReference type="Rhea" id="RHEA:11352"/>
        <dbReference type="ChEBI" id="CHEBI:22191"/>
        <dbReference type="ChEBI" id="CHEBI:30089"/>
        <dbReference type="ChEBI" id="CHEBI:30616"/>
        <dbReference type="ChEBI" id="CHEBI:456216"/>
        <dbReference type="EC" id="2.7.2.1"/>
    </reaction>
</comment>
<protein>
    <recommendedName>
        <fullName evidence="6">Acetate kinase</fullName>
        <ecNumber evidence="6">2.7.2.1</ecNumber>
    </recommendedName>
    <alternativeName>
        <fullName evidence="6">Acetokinase</fullName>
    </alternativeName>
</protein>
<dbReference type="AlphaFoldDB" id="A0A2J7YXQ2"/>
<comment type="similarity">
    <text evidence="1 6 7">Belongs to the acetokinase family.</text>
</comment>
<comment type="pathway">
    <text evidence="6">Metabolic intermediate biosynthesis; acetyl-CoA biosynthesis; acetyl-CoA from acetate: step 1/2.</text>
</comment>
<dbReference type="GO" id="GO:0005737">
    <property type="term" value="C:cytoplasm"/>
    <property type="evidence" value="ECO:0007669"/>
    <property type="project" value="UniProtKB-SubCell"/>
</dbReference>
<feature type="site" description="Transition state stabilizer" evidence="6">
    <location>
        <position position="224"/>
    </location>
</feature>
<dbReference type="InterPro" id="IPR004372">
    <property type="entry name" value="Ac/propionate_kinase"/>
</dbReference>
<keyword evidence="2 6" id="KW-0808">Transferase</keyword>
<keyword evidence="6" id="KW-0460">Magnesium</keyword>
<feature type="binding site" evidence="6">
    <location>
        <begin position="265"/>
        <end position="267"/>
    </location>
    <ligand>
        <name>ATP</name>
        <dbReference type="ChEBI" id="CHEBI:30616"/>
    </ligand>
</feature>